<reference evidence="1" key="2">
    <citation type="submission" date="2023-05" db="EMBL/GenBank/DDBJ databases">
        <authorList>
            <consortium name="Lawrence Berkeley National Laboratory"/>
            <person name="Steindorff A."/>
            <person name="Hensen N."/>
            <person name="Bonometti L."/>
            <person name="Westerberg I."/>
            <person name="Brannstrom I.O."/>
            <person name="Guillou S."/>
            <person name="Cros-Aarteil S."/>
            <person name="Calhoun S."/>
            <person name="Haridas S."/>
            <person name="Kuo A."/>
            <person name="Mondo S."/>
            <person name="Pangilinan J."/>
            <person name="Riley R."/>
            <person name="Labutti K."/>
            <person name="Andreopoulos B."/>
            <person name="Lipzen A."/>
            <person name="Chen C."/>
            <person name="Yanf M."/>
            <person name="Daum C."/>
            <person name="Ng V."/>
            <person name="Clum A."/>
            <person name="Ohm R."/>
            <person name="Martin F."/>
            <person name="Silar P."/>
            <person name="Natvig D."/>
            <person name="Lalanne C."/>
            <person name="Gautier V."/>
            <person name="Ament-Velasquez S.L."/>
            <person name="Kruys A."/>
            <person name="Hutchinson M.I."/>
            <person name="Powell A.J."/>
            <person name="Barry K."/>
            <person name="Miller A.N."/>
            <person name="Grigoriev I.V."/>
            <person name="Debuchy R."/>
            <person name="Gladieux P."/>
            <person name="Thoren M.H."/>
            <person name="Johannesson H."/>
        </authorList>
    </citation>
    <scope>NUCLEOTIDE SEQUENCE</scope>
    <source>
        <strain evidence="1">PSN243</strain>
    </source>
</reference>
<dbReference type="InterPro" id="IPR053226">
    <property type="entry name" value="Pyrrolopyrazine_biosynth_F"/>
</dbReference>
<dbReference type="PANTHER" id="PTHR48419">
    <property type="entry name" value="SULFOTRANSFERASE DOMAIN-CONTAINING PROTEIN"/>
    <property type="match status" value="1"/>
</dbReference>
<evidence type="ECO:0000313" key="1">
    <source>
        <dbReference type="EMBL" id="KAK4451251.1"/>
    </source>
</evidence>
<accession>A0AAV9GXF7</accession>
<dbReference type="EMBL" id="MU865929">
    <property type="protein sequence ID" value="KAK4451251.1"/>
    <property type="molecule type" value="Genomic_DNA"/>
</dbReference>
<proteinExistence type="predicted"/>
<dbReference type="AlphaFoldDB" id="A0AAV9GXF7"/>
<evidence type="ECO:0008006" key="3">
    <source>
        <dbReference type="Google" id="ProtNLM"/>
    </source>
</evidence>
<dbReference type="PANTHER" id="PTHR48419:SF1">
    <property type="entry name" value="SULFOTRANSFERASE DOMAIN-CONTAINING PROTEIN"/>
    <property type="match status" value="1"/>
</dbReference>
<keyword evidence="2" id="KW-1185">Reference proteome</keyword>
<organism evidence="1 2">
    <name type="scientific">Podospora aff. communis PSN243</name>
    <dbReference type="NCBI Taxonomy" id="3040156"/>
    <lineage>
        <taxon>Eukaryota</taxon>
        <taxon>Fungi</taxon>
        <taxon>Dikarya</taxon>
        <taxon>Ascomycota</taxon>
        <taxon>Pezizomycotina</taxon>
        <taxon>Sordariomycetes</taxon>
        <taxon>Sordariomycetidae</taxon>
        <taxon>Sordariales</taxon>
        <taxon>Podosporaceae</taxon>
        <taxon>Podospora</taxon>
    </lineage>
</organism>
<name>A0AAV9GXF7_9PEZI</name>
<dbReference type="Proteomes" id="UP001321760">
    <property type="component" value="Unassembled WGS sequence"/>
</dbReference>
<reference evidence="1" key="1">
    <citation type="journal article" date="2023" name="Mol. Phylogenet. Evol.">
        <title>Genome-scale phylogeny and comparative genomics of the fungal order Sordariales.</title>
        <authorList>
            <person name="Hensen N."/>
            <person name="Bonometti L."/>
            <person name="Westerberg I."/>
            <person name="Brannstrom I.O."/>
            <person name="Guillou S."/>
            <person name="Cros-Aarteil S."/>
            <person name="Calhoun S."/>
            <person name="Haridas S."/>
            <person name="Kuo A."/>
            <person name="Mondo S."/>
            <person name="Pangilinan J."/>
            <person name="Riley R."/>
            <person name="LaButti K."/>
            <person name="Andreopoulos B."/>
            <person name="Lipzen A."/>
            <person name="Chen C."/>
            <person name="Yan M."/>
            <person name="Daum C."/>
            <person name="Ng V."/>
            <person name="Clum A."/>
            <person name="Steindorff A."/>
            <person name="Ohm R.A."/>
            <person name="Martin F."/>
            <person name="Silar P."/>
            <person name="Natvig D.O."/>
            <person name="Lalanne C."/>
            <person name="Gautier V."/>
            <person name="Ament-Velasquez S.L."/>
            <person name="Kruys A."/>
            <person name="Hutchinson M.I."/>
            <person name="Powell A.J."/>
            <person name="Barry K."/>
            <person name="Miller A.N."/>
            <person name="Grigoriev I.V."/>
            <person name="Debuchy R."/>
            <person name="Gladieux P."/>
            <person name="Hiltunen Thoren M."/>
            <person name="Johannesson H."/>
        </authorList>
    </citation>
    <scope>NUCLEOTIDE SEQUENCE</scope>
    <source>
        <strain evidence="1">PSN243</strain>
    </source>
</reference>
<dbReference type="InterPro" id="IPR027417">
    <property type="entry name" value="P-loop_NTPase"/>
</dbReference>
<dbReference type="Gene3D" id="3.40.50.300">
    <property type="entry name" value="P-loop containing nucleotide triphosphate hydrolases"/>
    <property type="match status" value="1"/>
</dbReference>
<protein>
    <recommendedName>
        <fullName evidence="3">Sulfotransferase domain-containing protein</fullName>
    </recommendedName>
</protein>
<evidence type="ECO:0000313" key="2">
    <source>
        <dbReference type="Proteomes" id="UP001321760"/>
    </source>
</evidence>
<comment type="caution">
    <text evidence="1">The sequence shown here is derived from an EMBL/GenBank/DDBJ whole genome shotgun (WGS) entry which is preliminary data.</text>
</comment>
<dbReference type="SUPFAM" id="SSF52540">
    <property type="entry name" value="P-loop containing nucleoside triphosphate hydrolases"/>
    <property type="match status" value="1"/>
</dbReference>
<gene>
    <name evidence="1" type="ORF">QBC34DRAFT_348270</name>
</gene>
<sequence length="338" mass="38300">MAFTADTSPTTGRRLFLVSIPRTASNLLVQVLNMHKQPNVVTNDKAGYFFQEAYILGSRHGYLYKPLSQWTDAEKDEHHSTYQRCLDDLESYASTALDQNKILFTKEHAFWFANPAMAVPSCPSNNTPHLTFPPCFPSPHTFSPSNHTLFPDSYLASWHFAFIIRHPALAWPSMYRAMSRLGKIIGLGDDCVHAMVKAHSTFRWTRSLYDWCVEHSSAANAPIILDACDVVHSREAVVRFCEMTGLDPSKVQFSWEGEKKTGPPEGIVVIEAVKMMMETLRASKGIMTEKAPREVDVAGEVEKWKGEFGEEVAAFLKHVVDETMGDYVYLRERRLRCD</sequence>